<dbReference type="Proteomes" id="UP000472273">
    <property type="component" value="Unplaced"/>
</dbReference>
<dbReference type="PANTHER" id="PTHR32341">
    <property type="entry name" value="INTERFERON-INDUCIBLE GTPASE"/>
    <property type="match status" value="1"/>
</dbReference>
<reference evidence="6" key="2">
    <citation type="submission" date="2025-09" db="UniProtKB">
        <authorList>
            <consortium name="Ensembl"/>
        </authorList>
    </citation>
    <scope>IDENTIFICATION</scope>
</reference>
<comment type="similarity">
    <text evidence="1">Belongs to the TRAFAC class dynamin-like GTPase superfamily. IRG family.</text>
</comment>
<evidence type="ECO:0000256" key="2">
    <source>
        <dbReference type="ARBA" id="ARBA00022741"/>
    </source>
</evidence>
<dbReference type="InterPro" id="IPR030385">
    <property type="entry name" value="G_IRG_dom"/>
</dbReference>
<dbReference type="FunFam" id="3.40.50.300:FF:000541">
    <property type="entry name" value="Immunity related GTPase M"/>
    <property type="match status" value="2"/>
</dbReference>
<dbReference type="SUPFAM" id="SSF52540">
    <property type="entry name" value="P-loop containing nucleoside triphosphate hydrolases"/>
    <property type="match status" value="2"/>
</dbReference>
<dbReference type="PROSITE" id="PS51716">
    <property type="entry name" value="G_IRG"/>
    <property type="match status" value="2"/>
</dbReference>
<proteinExistence type="inferred from homology"/>
<accession>A0A670ZGK3</accession>
<sequence length="812" mass="92189">MVRRFESTVFLGSSPALTFTGPDKAEKHPNLSFPFQIICTEQRATMGNEMTRDFLRRQFEKFQRNLSQGSIHELADNYQKHLNEMQNLPLNIAVTGQAGAGKSSFVNAFRGVMDDDDEAAEVGTVKGTMVPKAYPHPSCPNIQIWDLPRFGTPMFKEAEYVQKVQFERYDVFIMVTADGFTKNDALLAKEIHKTGKKFYYVRSKIDISIEGEMRKKNFNMEKTLACIRRYSEDNLRMAGGPSARVFLISNGKADKYRYDFPLLRETMAAELPYYKKHISTMAAQFFSESELMMKKAEITSYIKKVALVSCACGVVPVPGLSMLCDIPILLDALKCICNAFGFDANSLRFLAIHTGKGFEELRSAVKKTPLANTINIGLVFSLLMTSSFAVTYHFLNTFLDDVMEDARNLRKHPNLSFPFQIICTEQRATMGNEITRDFIWREFEEFRRDLSQGSIHELADNYQKHLNEMQNLPLNIAVTGQAGAGKSSFVNAFRGVMDGDDEAAETGAVEGTKEPKAYPHPSCPNILIWDFPGIGTPMFKEAEYVQKVQFERYDVFIMVTADRFTENDALLAKEIHKMGKKFYYVRSKIDISIEGEMRKKNFNMEKTLACIRDYCENSLRKAGGPSARVFLISNWKADKYDFPLLQETIIAELPNYQKQILTLAVHLFSENELMKKKELMKSYIKKVALVSCVCGMVRVPGLSMFCEIGILLDALKRICNAFGLDEQTLHFLALQTGKEYEELRSNSYAITYYFLNSFLDDAMEDAQNQMAPCSSGLKCGDQWWDSASLHQFGRTGCQLPEQFGELVVGRNH</sequence>
<name>A0A670ZGK3_PSETE</name>
<feature type="domain" description="IRG-type G" evidence="5">
    <location>
        <begin position="88"/>
        <end position="270"/>
    </location>
</feature>
<evidence type="ECO:0000313" key="6">
    <source>
        <dbReference type="Ensembl" id="ENSPTXP00000021881.1"/>
    </source>
</evidence>
<keyword evidence="3" id="KW-0378">Hydrolase</keyword>
<evidence type="ECO:0000313" key="7">
    <source>
        <dbReference type="Proteomes" id="UP000472273"/>
    </source>
</evidence>
<keyword evidence="7" id="KW-1185">Reference proteome</keyword>
<evidence type="ECO:0000256" key="3">
    <source>
        <dbReference type="ARBA" id="ARBA00022801"/>
    </source>
</evidence>
<dbReference type="GO" id="GO:0005525">
    <property type="term" value="F:GTP binding"/>
    <property type="evidence" value="ECO:0007669"/>
    <property type="project" value="UniProtKB-KW"/>
</dbReference>
<dbReference type="GO" id="GO:0016020">
    <property type="term" value="C:membrane"/>
    <property type="evidence" value="ECO:0007669"/>
    <property type="project" value="InterPro"/>
</dbReference>
<protein>
    <recommendedName>
        <fullName evidence="5">IRG-type G domain-containing protein</fullName>
    </recommendedName>
</protein>
<dbReference type="Gene3D" id="3.40.50.300">
    <property type="entry name" value="P-loop containing nucleotide triphosphate hydrolases"/>
    <property type="match status" value="2"/>
</dbReference>
<keyword evidence="2" id="KW-0547">Nucleotide-binding</keyword>
<organism evidence="6 7">
    <name type="scientific">Pseudonaja textilis</name>
    <name type="common">Eastern brown snake</name>
    <dbReference type="NCBI Taxonomy" id="8673"/>
    <lineage>
        <taxon>Eukaryota</taxon>
        <taxon>Metazoa</taxon>
        <taxon>Chordata</taxon>
        <taxon>Craniata</taxon>
        <taxon>Vertebrata</taxon>
        <taxon>Euteleostomi</taxon>
        <taxon>Lepidosauria</taxon>
        <taxon>Squamata</taxon>
        <taxon>Bifurcata</taxon>
        <taxon>Unidentata</taxon>
        <taxon>Episquamata</taxon>
        <taxon>Toxicofera</taxon>
        <taxon>Serpentes</taxon>
        <taxon>Colubroidea</taxon>
        <taxon>Elapidae</taxon>
        <taxon>Hydrophiinae</taxon>
        <taxon>Pseudonaja</taxon>
    </lineage>
</organism>
<evidence type="ECO:0000256" key="1">
    <source>
        <dbReference type="ARBA" id="ARBA00005429"/>
    </source>
</evidence>
<evidence type="ECO:0000256" key="4">
    <source>
        <dbReference type="ARBA" id="ARBA00023134"/>
    </source>
</evidence>
<dbReference type="Pfam" id="PF05049">
    <property type="entry name" value="IIGP"/>
    <property type="match status" value="2"/>
</dbReference>
<dbReference type="InterPro" id="IPR007743">
    <property type="entry name" value="Immunity-related_GTPase-like"/>
</dbReference>
<evidence type="ECO:0000259" key="5">
    <source>
        <dbReference type="PROSITE" id="PS51716"/>
    </source>
</evidence>
<dbReference type="GO" id="GO:0003924">
    <property type="term" value="F:GTPase activity"/>
    <property type="evidence" value="ECO:0007669"/>
    <property type="project" value="TreeGrafter"/>
</dbReference>
<dbReference type="GeneTree" id="ENSGT00950000183007"/>
<dbReference type="PANTHER" id="PTHR32341:SF17">
    <property type="entry name" value="IRG-TYPE G DOMAIN-CONTAINING PROTEIN"/>
    <property type="match status" value="1"/>
</dbReference>
<dbReference type="Ensembl" id="ENSPTXT00000022552.1">
    <property type="protein sequence ID" value="ENSPTXP00000021881.1"/>
    <property type="gene ID" value="ENSPTXG00000015113.1"/>
</dbReference>
<dbReference type="InterPro" id="IPR051515">
    <property type="entry name" value="IRG"/>
</dbReference>
<keyword evidence="4" id="KW-0342">GTP-binding</keyword>
<dbReference type="AlphaFoldDB" id="A0A670ZGK3"/>
<reference evidence="6" key="1">
    <citation type="submission" date="2025-08" db="UniProtKB">
        <authorList>
            <consortium name="Ensembl"/>
        </authorList>
    </citation>
    <scope>IDENTIFICATION</scope>
</reference>
<feature type="domain" description="IRG-type G" evidence="5">
    <location>
        <begin position="472"/>
        <end position="652"/>
    </location>
</feature>
<dbReference type="InterPro" id="IPR027417">
    <property type="entry name" value="P-loop_NTPase"/>
</dbReference>